<reference evidence="2 3" key="1">
    <citation type="submission" date="2015-06" db="EMBL/GenBank/DDBJ databases">
        <authorList>
            <person name="Kim K.M."/>
        </authorList>
    </citation>
    <scope>NUCLEOTIDE SEQUENCE [LARGE SCALE GENOMIC DNA]</scope>
    <source>
        <strain evidence="2 3">KCTC 22370</strain>
    </source>
</reference>
<evidence type="ECO:0000313" key="3">
    <source>
        <dbReference type="Proteomes" id="UP000037643"/>
    </source>
</evidence>
<evidence type="ECO:0000313" key="2">
    <source>
        <dbReference type="EMBL" id="AKM07385.1"/>
    </source>
</evidence>
<organism evidence="2 3">
    <name type="scientific">Pelagerythrobacter marensis</name>
    <dbReference type="NCBI Taxonomy" id="543877"/>
    <lineage>
        <taxon>Bacteria</taxon>
        <taxon>Pseudomonadati</taxon>
        <taxon>Pseudomonadota</taxon>
        <taxon>Alphaproteobacteria</taxon>
        <taxon>Sphingomonadales</taxon>
        <taxon>Erythrobacteraceae</taxon>
        <taxon>Pelagerythrobacter</taxon>
    </lineage>
</organism>
<proteinExistence type="predicted"/>
<feature type="compositionally biased region" description="Low complexity" evidence="1">
    <location>
        <begin position="30"/>
        <end position="41"/>
    </location>
</feature>
<dbReference type="PATRIC" id="fig|543877.4.peg.1332"/>
<feature type="region of interest" description="Disordered" evidence="1">
    <location>
        <begin position="25"/>
        <end position="48"/>
    </location>
</feature>
<sequence length="136" mass="14060">MRKTVLTAAILALCACSQQGEEATAETETAEPANAEPATAALSGDDVEGDYSVTWADGSVTTTRINADGTFADTADGAETSRGTWEIRDNRTCFTPEGGAELCWTDSAPAEDGSWVATAEDGTTVTVMRQTAESGA</sequence>
<dbReference type="PROSITE" id="PS51257">
    <property type="entry name" value="PROKAR_LIPOPROTEIN"/>
    <property type="match status" value="1"/>
</dbReference>
<accession>A0A0G3X754</accession>
<dbReference type="RefSeq" id="WP_047806399.1">
    <property type="nucleotide sequence ID" value="NZ_CP011805.1"/>
</dbReference>
<dbReference type="KEGG" id="amx:AM2010_1312"/>
<evidence type="ECO:0008006" key="4">
    <source>
        <dbReference type="Google" id="ProtNLM"/>
    </source>
</evidence>
<gene>
    <name evidence="2" type="ORF">AM2010_1312</name>
</gene>
<dbReference type="AlphaFoldDB" id="A0A0G3X754"/>
<protein>
    <recommendedName>
        <fullName evidence="4">Lipoprotein</fullName>
    </recommendedName>
</protein>
<dbReference type="Proteomes" id="UP000037643">
    <property type="component" value="Chromosome"/>
</dbReference>
<name>A0A0G3X754_9SPHN</name>
<evidence type="ECO:0000256" key="1">
    <source>
        <dbReference type="SAM" id="MobiDB-lite"/>
    </source>
</evidence>
<dbReference type="OrthoDB" id="7450772at2"/>
<keyword evidence="3" id="KW-1185">Reference proteome</keyword>
<dbReference type="EMBL" id="CP011805">
    <property type="protein sequence ID" value="AKM07385.1"/>
    <property type="molecule type" value="Genomic_DNA"/>
</dbReference>